<dbReference type="Proteomes" id="UP000001662">
    <property type="component" value="Chromosome"/>
</dbReference>
<evidence type="ECO:0000256" key="1">
    <source>
        <dbReference type="ARBA" id="ARBA00022980"/>
    </source>
</evidence>
<evidence type="ECO:0000256" key="2">
    <source>
        <dbReference type="ARBA" id="ARBA00023274"/>
    </source>
</evidence>
<organism evidence="3 4">
    <name type="scientific">Lacrimispora saccharolytica (strain ATCC 35040 / DSM 2544 / NRCC 2533 / WM1)</name>
    <name type="common">Clostridium saccharolyticum</name>
    <dbReference type="NCBI Taxonomy" id="610130"/>
    <lineage>
        <taxon>Bacteria</taxon>
        <taxon>Bacillati</taxon>
        <taxon>Bacillota</taxon>
        <taxon>Clostridia</taxon>
        <taxon>Lachnospirales</taxon>
        <taxon>Lachnospiraceae</taxon>
        <taxon>Lacrimispora</taxon>
    </lineage>
</organism>
<keyword evidence="4" id="KW-1185">Reference proteome</keyword>
<proteinExistence type="predicted"/>
<dbReference type="InterPro" id="IPR008991">
    <property type="entry name" value="Translation_prot_SH3-like_sf"/>
</dbReference>
<name>D9QZN8_LACSW</name>
<dbReference type="HOGENOM" id="CLU_168121_2_0_9"/>
<dbReference type="GO" id="GO:1990904">
    <property type="term" value="C:ribonucleoprotein complex"/>
    <property type="evidence" value="ECO:0007669"/>
    <property type="project" value="UniProtKB-KW"/>
</dbReference>
<dbReference type="OrthoDB" id="1683515at2"/>
<dbReference type="RefSeq" id="WP_013274318.1">
    <property type="nucleotide sequence ID" value="NC_014376.1"/>
</dbReference>
<dbReference type="PaxDb" id="610130-Closa_3744"/>
<dbReference type="eggNOG" id="COG2163">
    <property type="taxonomic scope" value="Bacteria"/>
</dbReference>
<keyword evidence="2" id="KW-0687">Ribonucleoprotein</keyword>
<evidence type="ECO:0008006" key="5">
    <source>
        <dbReference type="Google" id="ProtNLM"/>
    </source>
</evidence>
<evidence type="ECO:0000313" key="4">
    <source>
        <dbReference type="Proteomes" id="UP000001662"/>
    </source>
</evidence>
<accession>D9QZN8</accession>
<evidence type="ECO:0000313" key="3">
    <source>
        <dbReference type="EMBL" id="ADL06264.1"/>
    </source>
</evidence>
<gene>
    <name evidence="3" type="ordered locus">Closa_3744</name>
</gene>
<dbReference type="KEGG" id="csh:Closa_3744"/>
<dbReference type="GO" id="GO:0005840">
    <property type="term" value="C:ribosome"/>
    <property type="evidence" value="ECO:0007669"/>
    <property type="project" value="UniProtKB-KW"/>
</dbReference>
<dbReference type="CDD" id="cd06088">
    <property type="entry name" value="KOW_RPL14"/>
    <property type="match status" value="1"/>
</dbReference>
<dbReference type="STRING" id="610130.Closa_3744"/>
<dbReference type="SUPFAM" id="SSF50104">
    <property type="entry name" value="Translation proteins SH3-like domain"/>
    <property type="match status" value="1"/>
</dbReference>
<reference evidence="3" key="1">
    <citation type="submission" date="2010-07" db="EMBL/GenBank/DDBJ databases">
        <title>Complete sequence of Clostridium saccharolyticum WM1.</title>
        <authorList>
            <consortium name="US DOE Joint Genome Institute"/>
            <person name="Lucas S."/>
            <person name="Copeland A."/>
            <person name="Lapidus A."/>
            <person name="Cheng J.-F."/>
            <person name="Bruce D."/>
            <person name="Goodwin L."/>
            <person name="Pitluck S."/>
            <person name="Chertkov O."/>
            <person name="Detter J.C."/>
            <person name="Han C."/>
            <person name="Tapia R."/>
            <person name="Land M."/>
            <person name="Hauser L."/>
            <person name="Chang Y.-J."/>
            <person name="Jeffries C."/>
            <person name="Kyrpides N."/>
            <person name="Ivanova N."/>
            <person name="Mikhailova N."/>
            <person name="Mouttaki H."/>
            <person name="Lin L."/>
            <person name="Zhou J."/>
            <person name="Hemme C.L."/>
            <person name="Woyke T."/>
        </authorList>
    </citation>
    <scope>NUCLEOTIDE SEQUENCE [LARGE SCALE GENOMIC DNA]</scope>
    <source>
        <strain evidence="3">WM1</strain>
    </source>
</reference>
<sequence length="95" mass="11262">MTLGLGTGAFVKSVAGHDKGGYFFIIREEGEYIYLVDGKYRRLDCPKKKKKKHVEPLLWEKHSPGVKIRENKSVTDEEIKHFIRWFKREEQVVRR</sequence>
<protein>
    <recommendedName>
        <fullName evidence="5">KOW domain-containing protein</fullName>
    </recommendedName>
</protein>
<keyword evidence="1" id="KW-0689">Ribosomal protein</keyword>
<dbReference type="InterPro" id="IPR041985">
    <property type="entry name" value="Ribosomal_eL14_KOW"/>
</dbReference>
<dbReference type="EMBL" id="CP002109">
    <property type="protein sequence ID" value="ADL06264.1"/>
    <property type="molecule type" value="Genomic_DNA"/>
</dbReference>
<dbReference type="AlphaFoldDB" id="D9QZN8"/>